<evidence type="ECO:0000256" key="8">
    <source>
        <dbReference type="SAM" id="Phobius"/>
    </source>
</evidence>
<feature type="transmembrane region" description="Helical" evidence="8">
    <location>
        <begin position="565"/>
        <end position="587"/>
    </location>
</feature>
<feature type="transmembrane region" description="Helical" evidence="8">
    <location>
        <begin position="431"/>
        <end position="450"/>
    </location>
</feature>
<protein>
    <recommendedName>
        <fullName evidence="9">Major facilitator superfamily (MFS) profile domain-containing protein</fullName>
    </recommendedName>
</protein>
<dbReference type="EMBL" id="RSCE01000018">
    <property type="protein sequence ID" value="RSH77055.1"/>
    <property type="molecule type" value="Genomic_DNA"/>
</dbReference>
<evidence type="ECO:0000259" key="9">
    <source>
        <dbReference type="PROSITE" id="PS50850"/>
    </source>
</evidence>
<sequence length="654" mass="69967">MATVSTTDTPSAPPTLVEAVTEVEERKSCSGDRRRSAGSHSTVVPVDVGELDNVNALVVDVDTDRNAPALPLVPIARTATRGTAKGAGSGTAEEPLPPNNMWLVMPALGLVAFISALDQTIISTALPTIAAELGATPSQYSWVGTSYLLAQTIMTPINGRVTDIIGRKPMLYASIIIMLVFSAFCGAAKNIRWLIVARAFAGLGGGSIVGMTTIVISDIVPLHKIGEYQGNLGVAYGFASVLGPVLGGLLTERVSWRWCFYINIPCCAISLVLLFFTLKLNRSRHTTFAEVRRTFDFLGLALIIVGAALTIIGFSTAADNGFGVPGAYAVIAAGGVVLFLAVVHFLTTKRNAIVPRRMLRTRTPLFFMLGSFFQSLMFVAAGYLLPQFFQGVRGSGALSAGLQLLPFAVGSAVFGVMAGQITSRFRIVRPLVWIGYAIAAVAYLLWYQFFTATVTMATQEGLLLLASVGVGISLMPPILVIQAAMPWRDMAASTSTWVLMRSLGATVGLAIFTAILNTGIRQRFVKIPGYGTVFQVPEGTTGYKALHDLPEGETRTQVLEAFADSVKMCFVVGAAFLFAALLVSYMIPRQAKRLTPQLTLCTKSYSLNRRRDAEPSDDASGEATAVASEDEKEKDDKMATTEEVETKETDKSPV</sequence>
<keyword evidence="11" id="KW-1185">Reference proteome</keyword>
<keyword evidence="5 8" id="KW-1133">Transmembrane helix</keyword>
<organism evidence="10 11">
    <name type="scientific">Apiotrichum porosum</name>
    <dbReference type="NCBI Taxonomy" id="105984"/>
    <lineage>
        <taxon>Eukaryota</taxon>
        <taxon>Fungi</taxon>
        <taxon>Dikarya</taxon>
        <taxon>Basidiomycota</taxon>
        <taxon>Agaricomycotina</taxon>
        <taxon>Tremellomycetes</taxon>
        <taxon>Trichosporonales</taxon>
        <taxon>Trichosporonaceae</taxon>
        <taxon>Apiotrichum</taxon>
    </lineage>
</organism>
<keyword evidence="3" id="KW-0813">Transport</keyword>
<evidence type="ECO:0000256" key="6">
    <source>
        <dbReference type="ARBA" id="ARBA00023136"/>
    </source>
</evidence>
<reference evidence="10 11" key="1">
    <citation type="submission" date="2018-11" db="EMBL/GenBank/DDBJ databases">
        <title>Genome sequence of Apiotrichum porosum DSM 27194.</title>
        <authorList>
            <person name="Aliyu H."/>
            <person name="Gorte O."/>
            <person name="Ochsenreither K."/>
        </authorList>
    </citation>
    <scope>NUCLEOTIDE SEQUENCE [LARGE SCALE GENOMIC DNA]</scope>
    <source>
        <strain evidence="10 11">DSM 27194</strain>
    </source>
</reference>
<dbReference type="GO" id="GO:0012505">
    <property type="term" value="C:endomembrane system"/>
    <property type="evidence" value="ECO:0007669"/>
    <property type="project" value="UniProtKB-SubCell"/>
</dbReference>
<feature type="transmembrane region" description="Helical" evidence="8">
    <location>
        <begin position="327"/>
        <end position="346"/>
    </location>
</feature>
<dbReference type="Gene3D" id="1.20.1720.10">
    <property type="entry name" value="Multidrug resistance protein D"/>
    <property type="match status" value="1"/>
</dbReference>
<evidence type="ECO:0000313" key="10">
    <source>
        <dbReference type="EMBL" id="RSH77055.1"/>
    </source>
</evidence>
<dbReference type="Pfam" id="PF07690">
    <property type="entry name" value="MFS_1"/>
    <property type="match status" value="1"/>
</dbReference>
<dbReference type="AlphaFoldDB" id="A0A427XDX1"/>
<feature type="transmembrane region" description="Helical" evidence="8">
    <location>
        <begin position="297"/>
        <end position="315"/>
    </location>
</feature>
<feature type="transmembrane region" description="Helical" evidence="8">
    <location>
        <begin position="255"/>
        <end position="276"/>
    </location>
</feature>
<evidence type="ECO:0000256" key="7">
    <source>
        <dbReference type="SAM" id="MobiDB-lite"/>
    </source>
</evidence>
<dbReference type="PANTHER" id="PTHR23501:SF102">
    <property type="entry name" value="DRUG TRANSPORTER, PUTATIVE (AFU_ORTHOLOGUE AFUA_3G08530)-RELATED"/>
    <property type="match status" value="1"/>
</dbReference>
<dbReference type="SUPFAM" id="SSF103473">
    <property type="entry name" value="MFS general substrate transporter"/>
    <property type="match status" value="1"/>
</dbReference>
<dbReference type="InterPro" id="IPR020846">
    <property type="entry name" value="MFS_dom"/>
</dbReference>
<dbReference type="OrthoDB" id="10021397at2759"/>
<feature type="transmembrane region" description="Helical" evidence="8">
    <location>
        <begin position="397"/>
        <end position="419"/>
    </location>
</feature>
<dbReference type="InterPro" id="IPR036259">
    <property type="entry name" value="MFS_trans_sf"/>
</dbReference>
<dbReference type="Proteomes" id="UP000279236">
    <property type="component" value="Unassembled WGS sequence"/>
</dbReference>
<feature type="region of interest" description="Disordered" evidence="7">
    <location>
        <begin position="609"/>
        <end position="654"/>
    </location>
</feature>
<feature type="transmembrane region" description="Helical" evidence="8">
    <location>
        <begin position="462"/>
        <end position="485"/>
    </location>
</feature>
<feature type="transmembrane region" description="Helical" evidence="8">
    <location>
        <begin position="497"/>
        <end position="516"/>
    </location>
</feature>
<comment type="subcellular location">
    <subcellularLocation>
        <location evidence="1">Endomembrane system</location>
        <topology evidence="1">Multi-pass membrane protein</topology>
    </subcellularLocation>
</comment>
<evidence type="ECO:0000256" key="5">
    <source>
        <dbReference type="ARBA" id="ARBA00022989"/>
    </source>
</evidence>
<evidence type="ECO:0000256" key="3">
    <source>
        <dbReference type="ARBA" id="ARBA00022448"/>
    </source>
</evidence>
<dbReference type="Gene3D" id="1.20.1250.20">
    <property type="entry name" value="MFS general substrate transporter like domains"/>
    <property type="match status" value="1"/>
</dbReference>
<evidence type="ECO:0000256" key="2">
    <source>
        <dbReference type="ARBA" id="ARBA00008335"/>
    </source>
</evidence>
<name>A0A427XDX1_9TREE</name>
<comment type="similarity">
    <text evidence="2">Belongs to the major facilitator superfamily.</text>
</comment>
<feature type="transmembrane region" description="Helical" evidence="8">
    <location>
        <begin position="366"/>
        <end position="385"/>
    </location>
</feature>
<evidence type="ECO:0000256" key="1">
    <source>
        <dbReference type="ARBA" id="ARBA00004127"/>
    </source>
</evidence>
<feature type="domain" description="Major facilitator superfamily (MFS) profile" evidence="9">
    <location>
        <begin position="104"/>
        <end position="592"/>
    </location>
</feature>
<accession>A0A427XDX1</accession>
<feature type="transmembrane region" description="Helical" evidence="8">
    <location>
        <begin position="195"/>
        <end position="220"/>
    </location>
</feature>
<dbReference type="PROSITE" id="PS50850">
    <property type="entry name" value="MFS"/>
    <property type="match status" value="1"/>
</dbReference>
<dbReference type="RefSeq" id="XP_028472202.1">
    <property type="nucleotide sequence ID" value="XM_028619333.1"/>
</dbReference>
<proteinExistence type="inferred from homology"/>
<dbReference type="GO" id="GO:0022857">
    <property type="term" value="F:transmembrane transporter activity"/>
    <property type="evidence" value="ECO:0007669"/>
    <property type="project" value="InterPro"/>
</dbReference>
<dbReference type="GO" id="GO:0005886">
    <property type="term" value="C:plasma membrane"/>
    <property type="evidence" value="ECO:0007669"/>
    <property type="project" value="TreeGrafter"/>
</dbReference>
<dbReference type="PRINTS" id="PR01036">
    <property type="entry name" value="TCRTETB"/>
</dbReference>
<gene>
    <name evidence="10" type="ORF">EHS24_003678</name>
</gene>
<dbReference type="FunFam" id="1.20.1720.10:FF:000013">
    <property type="entry name" value="Related to multidrug resistance proteins"/>
    <property type="match status" value="1"/>
</dbReference>
<evidence type="ECO:0000313" key="11">
    <source>
        <dbReference type="Proteomes" id="UP000279236"/>
    </source>
</evidence>
<dbReference type="GeneID" id="39588221"/>
<dbReference type="PANTHER" id="PTHR23501">
    <property type="entry name" value="MAJOR FACILITATOR SUPERFAMILY"/>
    <property type="match status" value="1"/>
</dbReference>
<comment type="caution">
    <text evidence="10">The sequence shown here is derived from an EMBL/GenBank/DDBJ whole genome shotgun (WGS) entry which is preliminary data.</text>
</comment>
<dbReference type="CDD" id="cd17502">
    <property type="entry name" value="MFS_Azr1_MDR_like"/>
    <property type="match status" value="1"/>
</dbReference>
<feature type="transmembrane region" description="Helical" evidence="8">
    <location>
        <begin position="170"/>
        <end position="189"/>
    </location>
</feature>
<keyword evidence="6 8" id="KW-0472">Membrane</keyword>
<keyword evidence="4 8" id="KW-0812">Transmembrane</keyword>
<evidence type="ECO:0000256" key="4">
    <source>
        <dbReference type="ARBA" id="ARBA00022692"/>
    </source>
</evidence>
<dbReference type="InterPro" id="IPR011701">
    <property type="entry name" value="MFS"/>
</dbReference>
<feature type="compositionally biased region" description="Basic and acidic residues" evidence="7">
    <location>
        <begin position="629"/>
        <end position="654"/>
    </location>
</feature>